<dbReference type="Pfam" id="PF14008">
    <property type="entry name" value="Metallophos_C"/>
    <property type="match status" value="1"/>
</dbReference>
<organism evidence="12 13">
    <name type="scientific">Coccomyxa subellipsoidea</name>
    <dbReference type="NCBI Taxonomy" id="248742"/>
    <lineage>
        <taxon>Eukaryota</taxon>
        <taxon>Viridiplantae</taxon>
        <taxon>Chlorophyta</taxon>
        <taxon>core chlorophytes</taxon>
        <taxon>Trebouxiophyceae</taxon>
        <taxon>Trebouxiophyceae incertae sedis</taxon>
        <taxon>Coccomyxaceae</taxon>
        <taxon>Coccomyxa</taxon>
    </lineage>
</organism>
<evidence type="ECO:0000256" key="3">
    <source>
        <dbReference type="ARBA" id="ARBA00011738"/>
    </source>
</evidence>
<accession>A0ABR2YU69</accession>
<feature type="signal peptide" evidence="7">
    <location>
        <begin position="1"/>
        <end position="27"/>
    </location>
</feature>
<comment type="catalytic activity">
    <reaction evidence="7">
        <text>a phosphate monoester + H2O = an alcohol + phosphate</text>
        <dbReference type="Rhea" id="RHEA:15017"/>
        <dbReference type="ChEBI" id="CHEBI:15377"/>
        <dbReference type="ChEBI" id="CHEBI:30879"/>
        <dbReference type="ChEBI" id="CHEBI:43474"/>
        <dbReference type="ChEBI" id="CHEBI:67140"/>
        <dbReference type="EC" id="3.1.3.2"/>
    </reaction>
</comment>
<comment type="subunit">
    <text evidence="3">Homodimer.</text>
</comment>
<proteinExistence type="inferred from homology"/>
<dbReference type="InterPro" id="IPR041792">
    <property type="entry name" value="MPP_PAP"/>
</dbReference>
<comment type="similarity">
    <text evidence="2 7">Belongs to the metallophosphoesterase superfamily. Purple acid phosphatase family.</text>
</comment>
<sequence length="585" mass="63878">MFSCVRHRLRAAALLLVCAALLHSAVGRPQPDVDLGSRKDCQPEQVHLALTGDPTEMRVSWKTDGAGCSGRLHWASDSGDALLSAPLLNQSLPSEESSYSAEDMCSEPAIDYNFDPPHLHSAVISGLVPGERYQYRIGSHLPLRSFRAAAKPAPDAGFTFIVYGDMGESDHRAAKSPGAEDTAENVKQEILDRGADLVLHMGDISYANGEVRIWDAFMRYIEPYASAAPYMIGVGNHEYDYRTGGEKHRKHRHHPDASGSDEPYDPDWGNYGNDSGGECGVAVAKRFHMPNSATAAGPASNAPFWYGFDYGSVHFTILSSEHDLRRGSPQREWLEAELAGVDRCMTPWLLVGLHRPMYVPYPHKSNRVVGRHLQDILEDLFLRHEVDMVMSGHVHLYARTCSVKHDRCKKPGRGGITHVTVGCGGHKLSAIEDDQKAWIASAASHYGYGRVSVDDSGSLLWEYVRTKDGRTHDSVRLHNHQASRCNAARNASTDGEPLGDFADISDKAAELANVDTDGDDDLAGGQEEVRYFEGPDEDERGDVEEGEDEDGEGEEQEQESGSDSSWPAVLGSGTLGLTSIPVAAS</sequence>
<feature type="chain" id="PRO_5044968825" description="Purple acid phosphatase" evidence="7">
    <location>
        <begin position="28"/>
        <end position="585"/>
    </location>
</feature>
<dbReference type="SUPFAM" id="SSF56300">
    <property type="entry name" value="Metallo-dependent phosphatases"/>
    <property type="match status" value="1"/>
</dbReference>
<feature type="region of interest" description="Disordered" evidence="8">
    <location>
        <begin position="515"/>
        <end position="585"/>
    </location>
</feature>
<dbReference type="SUPFAM" id="SSF49363">
    <property type="entry name" value="Purple acid phosphatase, N-terminal domain"/>
    <property type="match status" value="1"/>
</dbReference>
<dbReference type="PANTHER" id="PTHR45778">
    <property type="entry name" value="PURPLE ACID PHOSPHATASE-RELATED"/>
    <property type="match status" value="1"/>
</dbReference>
<protein>
    <recommendedName>
        <fullName evidence="7">Purple acid phosphatase</fullName>
        <ecNumber evidence="7">3.1.3.2</ecNumber>
    </recommendedName>
</protein>
<evidence type="ECO:0000256" key="1">
    <source>
        <dbReference type="ARBA" id="ARBA00004613"/>
    </source>
</evidence>
<name>A0ABR2YU69_9CHLO</name>
<dbReference type="Gene3D" id="2.60.40.380">
    <property type="entry name" value="Purple acid phosphatase-like, N-terminal"/>
    <property type="match status" value="1"/>
</dbReference>
<gene>
    <name evidence="12" type="ORF">WJX75_004430</name>
</gene>
<keyword evidence="4" id="KW-0964">Secreted</keyword>
<evidence type="ECO:0000259" key="11">
    <source>
        <dbReference type="Pfam" id="PF16656"/>
    </source>
</evidence>
<keyword evidence="7" id="KW-0378">Hydrolase</keyword>
<feature type="region of interest" description="Disordered" evidence="8">
    <location>
        <begin position="243"/>
        <end position="266"/>
    </location>
</feature>
<dbReference type="Proteomes" id="UP001491310">
    <property type="component" value="Unassembled WGS sequence"/>
</dbReference>
<dbReference type="Pfam" id="PF00149">
    <property type="entry name" value="Metallophos"/>
    <property type="match status" value="1"/>
</dbReference>
<keyword evidence="13" id="KW-1185">Reference proteome</keyword>
<evidence type="ECO:0000256" key="4">
    <source>
        <dbReference type="ARBA" id="ARBA00022525"/>
    </source>
</evidence>
<evidence type="ECO:0000256" key="6">
    <source>
        <dbReference type="ARBA" id="ARBA00023180"/>
    </source>
</evidence>
<dbReference type="EC" id="3.1.3.2" evidence="7"/>
<evidence type="ECO:0000256" key="2">
    <source>
        <dbReference type="ARBA" id="ARBA00008723"/>
    </source>
</evidence>
<feature type="compositionally biased region" description="Acidic residues" evidence="8">
    <location>
        <begin position="534"/>
        <end position="560"/>
    </location>
</feature>
<dbReference type="InterPro" id="IPR025733">
    <property type="entry name" value="PAPs_C"/>
</dbReference>
<evidence type="ECO:0000313" key="13">
    <source>
        <dbReference type="Proteomes" id="UP001491310"/>
    </source>
</evidence>
<dbReference type="InterPro" id="IPR008963">
    <property type="entry name" value="Purple_acid_Pase-like_N"/>
</dbReference>
<dbReference type="PANTHER" id="PTHR45778:SF7">
    <property type="entry name" value="PURPLE ACID PHOSPHATASE"/>
    <property type="match status" value="1"/>
</dbReference>
<dbReference type="CDD" id="cd00839">
    <property type="entry name" value="MPP_PAPs"/>
    <property type="match status" value="1"/>
</dbReference>
<dbReference type="InterPro" id="IPR029052">
    <property type="entry name" value="Metallo-depent_PP-like"/>
</dbReference>
<feature type="domain" description="Calcineurin-like phosphoesterase" evidence="9">
    <location>
        <begin position="159"/>
        <end position="396"/>
    </location>
</feature>
<feature type="domain" description="Purple acid phosphatase N-terminal" evidence="11">
    <location>
        <begin position="43"/>
        <end position="140"/>
    </location>
</feature>
<comment type="caution">
    <text evidence="12">The sequence shown here is derived from an EMBL/GenBank/DDBJ whole genome shotgun (WGS) entry which is preliminary data.</text>
</comment>
<evidence type="ECO:0000256" key="5">
    <source>
        <dbReference type="ARBA" id="ARBA00022729"/>
    </source>
</evidence>
<dbReference type="Gene3D" id="3.60.21.10">
    <property type="match status" value="1"/>
</dbReference>
<keyword evidence="6" id="KW-0325">Glycoprotein</keyword>
<evidence type="ECO:0000256" key="7">
    <source>
        <dbReference type="RuleBase" id="RU361203"/>
    </source>
</evidence>
<evidence type="ECO:0000313" key="12">
    <source>
        <dbReference type="EMBL" id="KAK9915074.1"/>
    </source>
</evidence>
<evidence type="ECO:0000259" key="10">
    <source>
        <dbReference type="Pfam" id="PF14008"/>
    </source>
</evidence>
<feature type="domain" description="Purple acid phosphatase C-terminal" evidence="10">
    <location>
        <begin position="415"/>
        <end position="474"/>
    </location>
</feature>
<dbReference type="Pfam" id="PF16656">
    <property type="entry name" value="Pur_ac_phosph_N"/>
    <property type="match status" value="1"/>
</dbReference>
<reference evidence="12 13" key="1">
    <citation type="journal article" date="2024" name="Nat. Commun.">
        <title>Phylogenomics reveals the evolutionary origins of lichenization in chlorophyte algae.</title>
        <authorList>
            <person name="Puginier C."/>
            <person name="Libourel C."/>
            <person name="Otte J."/>
            <person name="Skaloud P."/>
            <person name="Haon M."/>
            <person name="Grisel S."/>
            <person name="Petersen M."/>
            <person name="Berrin J.G."/>
            <person name="Delaux P.M."/>
            <person name="Dal Grande F."/>
            <person name="Keller J."/>
        </authorList>
    </citation>
    <scope>NUCLEOTIDE SEQUENCE [LARGE SCALE GENOMIC DNA]</scope>
    <source>
        <strain evidence="12 13">SAG 216-7</strain>
    </source>
</reference>
<dbReference type="EMBL" id="JALJOT010000005">
    <property type="protein sequence ID" value="KAK9915074.1"/>
    <property type="molecule type" value="Genomic_DNA"/>
</dbReference>
<comment type="subcellular location">
    <subcellularLocation>
        <location evidence="1">Secreted</location>
    </subcellularLocation>
</comment>
<evidence type="ECO:0000256" key="8">
    <source>
        <dbReference type="SAM" id="MobiDB-lite"/>
    </source>
</evidence>
<dbReference type="InterPro" id="IPR015914">
    <property type="entry name" value="PAPs_N"/>
</dbReference>
<dbReference type="InterPro" id="IPR004843">
    <property type="entry name" value="Calcineurin-like_PHP"/>
</dbReference>
<evidence type="ECO:0000259" key="9">
    <source>
        <dbReference type="Pfam" id="PF00149"/>
    </source>
</evidence>
<keyword evidence="5 7" id="KW-0732">Signal</keyword>